<evidence type="ECO:0000256" key="2">
    <source>
        <dbReference type="SAM" id="Phobius"/>
    </source>
</evidence>
<dbReference type="GeneID" id="24269464"/>
<evidence type="ECO:0000256" key="1">
    <source>
        <dbReference type="SAM" id="MobiDB-lite"/>
    </source>
</evidence>
<feature type="compositionally biased region" description="Low complexity" evidence="1">
    <location>
        <begin position="319"/>
        <end position="340"/>
    </location>
</feature>
<evidence type="ECO:0000313" key="4">
    <source>
        <dbReference type="Proteomes" id="UP000054561"/>
    </source>
</evidence>
<sequence length="438" mass="49643">MRVQVPVSFFSVCNNKNFDMNNNNNTRKIGTSIYYIIHVSLRIVNSLFFFNLSIIFLKGEFLISLSVVLREKRDLYDFVYFLNTRIHSNMLQSNNKQTSTSNGVSQGASQCRNDKAYFADNEEGETDGIRAHRWLFSRRVPIILFFVVACICLTHTDDFNTQEQPLAKVHNRVARSLAKVKSLSSENGLELHPMAFEHYDGAYDDVEQPYEEDYACSPKRIYSDAQWEDEEDGTILKAWKMVEYQVPQQVHYERKWKIEHDAREKKVHKGDNLSAAMAVAEAVATSRTSVSKVGSGSSLPPSPQNAKQSAKTKQESKGPSDTGRSGSTGSTASTASIGSTMNGRQNEVVNIKTGRDFSRRKLAKYIIYRWNGYTQYVLTSDIPVLLPKAKAKVPKKVVKDQNCIKTRAQTRGTPDKSRDTPRNRKQLTKHNFLYCTSG</sequence>
<dbReference type="AlphaFoldDB" id="A0A0D9QGQ1"/>
<feature type="region of interest" description="Disordered" evidence="1">
    <location>
        <begin position="291"/>
        <end position="341"/>
    </location>
</feature>
<dbReference type="VEuPathDB" id="PlasmoDB:AK88_04150"/>
<keyword evidence="2" id="KW-0472">Membrane</keyword>
<keyword evidence="4" id="KW-1185">Reference proteome</keyword>
<name>A0A0D9QGQ1_PLAFR</name>
<protein>
    <submittedName>
        <fullName evidence="3">Uncharacterized protein</fullName>
    </submittedName>
</protein>
<reference evidence="3 4" key="1">
    <citation type="submission" date="2014-03" db="EMBL/GenBank/DDBJ databases">
        <title>The Genome Sequence of Plasmodium fragile nilgiri.</title>
        <authorList>
            <consortium name="The Broad Institute Genomics Platform"/>
            <consortium name="The Broad Institute Genome Sequencing Center for Infectious Disease"/>
            <person name="Neafsey D."/>
            <person name="Duraisingh M."/>
            <person name="Young S.K."/>
            <person name="Zeng Q."/>
            <person name="Gargeya S."/>
            <person name="Abouelleil A."/>
            <person name="Alvarado L."/>
            <person name="Chapman S.B."/>
            <person name="Gainer-Dewar J."/>
            <person name="Goldberg J."/>
            <person name="Griggs A."/>
            <person name="Gujja S."/>
            <person name="Hansen M."/>
            <person name="Howarth C."/>
            <person name="Imamovic A."/>
            <person name="Larimer J."/>
            <person name="Pearson M."/>
            <person name="Poon T.W."/>
            <person name="Priest M."/>
            <person name="Roberts A."/>
            <person name="Saif S."/>
            <person name="Shea T."/>
            <person name="Sykes S."/>
            <person name="Wortman J."/>
            <person name="Nusbaum C."/>
            <person name="Birren B."/>
        </authorList>
    </citation>
    <scope>NUCLEOTIDE SEQUENCE [LARGE SCALE GENOMIC DNA]</scope>
    <source>
        <strain evidence="4">nilgiri</strain>
    </source>
</reference>
<dbReference type="EMBL" id="KQ001699">
    <property type="protein sequence ID" value="KJP86179.1"/>
    <property type="molecule type" value="Genomic_DNA"/>
</dbReference>
<feature type="compositionally biased region" description="Polar residues" evidence="1">
    <location>
        <begin position="291"/>
        <end position="311"/>
    </location>
</feature>
<dbReference type="RefSeq" id="XP_012337183.1">
    <property type="nucleotide sequence ID" value="XM_012481760.1"/>
</dbReference>
<keyword evidence="2" id="KW-1133">Transmembrane helix</keyword>
<feature type="transmembrane region" description="Helical" evidence="2">
    <location>
        <begin position="33"/>
        <end position="57"/>
    </location>
</feature>
<accession>A0A0D9QGQ1</accession>
<evidence type="ECO:0000313" key="3">
    <source>
        <dbReference type="EMBL" id="KJP86179.1"/>
    </source>
</evidence>
<proteinExistence type="predicted"/>
<organism evidence="3 4">
    <name type="scientific">Plasmodium fragile</name>
    <dbReference type="NCBI Taxonomy" id="5857"/>
    <lineage>
        <taxon>Eukaryota</taxon>
        <taxon>Sar</taxon>
        <taxon>Alveolata</taxon>
        <taxon>Apicomplexa</taxon>
        <taxon>Aconoidasida</taxon>
        <taxon>Haemosporida</taxon>
        <taxon>Plasmodiidae</taxon>
        <taxon>Plasmodium</taxon>
        <taxon>Plasmodium (Plasmodium)</taxon>
    </lineage>
</organism>
<dbReference type="OrthoDB" id="389507at2759"/>
<dbReference type="Proteomes" id="UP000054561">
    <property type="component" value="Unassembled WGS sequence"/>
</dbReference>
<keyword evidence="2" id="KW-0812">Transmembrane</keyword>
<gene>
    <name evidence="3" type="ORF">AK88_04150</name>
</gene>